<dbReference type="InterPro" id="IPR003730">
    <property type="entry name" value="Cu_polyphenol_OxRdtase"/>
</dbReference>
<keyword evidence="7" id="KW-0378">Hydrolase</keyword>
<comment type="catalytic activity">
    <reaction evidence="9">
        <text>adenosine + H2O + H(+) = inosine + NH4(+)</text>
        <dbReference type="Rhea" id="RHEA:24408"/>
        <dbReference type="ChEBI" id="CHEBI:15377"/>
        <dbReference type="ChEBI" id="CHEBI:15378"/>
        <dbReference type="ChEBI" id="CHEBI:16335"/>
        <dbReference type="ChEBI" id="CHEBI:17596"/>
        <dbReference type="ChEBI" id="CHEBI:28938"/>
        <dbReference type="EC" id="3.5.4.4"/>
    </reaction>
    <physiologicalReaction direction="left-to-right" evidence="9">
        <dbReference type="Rhea" id="RHEA:24409"/>
    </physiologicalReaction>
</comment>
<dbReference type="OrthoDB" id="4279at2"/>
<evidence type="ECO:0000256" key="5">
    <source>
        <dbReference type="ARBA" id="ARBA00022679"/>
    </source>
</evidence>
<dbReference type="PANTHER" id="PTHR30616">
    <property type="entry name" value="UNCHARACTERIZED PROTEIN YFIH"/>
    <property type="match status" value="1"/>
</dbReference>
<dbReference type="AlphaFoldDB" id="A0A1I1I8L3"/>
<keyword evidence="5" id="KW-0808">Transferase</keyword>
<comment type="function">
    <text evidence="3">Purine nucleoside enzyme that catalyzes the phosphorolysis of adenosine and inosine nucleosides, yielding D-ribose 1-phosphate and the respective free bases, adenine and hypoxanthine. Also catalyzes the phosphorolysis of S-methyl-5'-thioadenosine into adenine and S-methyl-5-thio-alpha-D-ribose 1-phosphate. Also has adenosine deaminase activity.</text>
</comment>
<reference evidence="14" key="1">
    <citation type="submission" date="2016-10" db="EMBL/GenBank/DDBJ databases">
        <authorList>
            <person name="Varghese N."/>
            <person name="Submissions S."/>
        </authorList>
    </citation>
    <scope>NUCLEOTIDE SEQUENCE [LARGE SCALE GENOMIC DNA]</scope>
    <source>
        <strain evidence="14">DSM 23664</strain>
    </source>
</reference>
<dbReference type="NCBIfam" id="TIGR00726">
    <property type="entry name" value="peptidoglycan editing factor PgeF"/>
    <property type="match status" value="1"/>
</dbReference>
<accession>A0A1I1I8L3</accession>
<keyword evidence="8" id="KW-0862">Zinc</keyword>
<evidence type="ECO:0000256" key="10">
    <source>
        <dbReference type="ARBA" id="ARBA00048968"/>
    </source>
</evidence>
<dbReference type="Proteomes" id="UP000199612">
    <property type="component" value="Unassembled WGS sequence"/>
</dbReference>
<gene>
    <name evidence="13" type="ORF">SAMN04488102_1055</name>
</gene>
<dbReference type="Pfam" id="PF02578">
    <property type="entry name" value="Cu-oxidase_4"/>
    <property type="match status" value="1"/>
</dbReference>
<dbReference type="InterPro" id="IPR011324">
    <property type="entry name" value="Cytotoxic_necrot_fac-like_cat"/>
</dbReference>
<organism evidence="13 14">
    <name type="scientific">Alkalibacterium subtropicum</name>
    <dbReference type="NCBI Taxonomy" id="753702"/>
    <lineage>
        <taxon>Bacteria</taxon>
        <taxon>Bacillati</taxon>
        <taxon>Bacillota</taxon>
        <taxon>Bacilli</taxon>
        <taxon>Lactobacillales</taxon>
        <taxon>Carnobacteriaceae</taxon>
        <taxon>Alkalibacterium</taxon>
    </lineage>
</organism>
<proteinExistence type="inferred from homology"/>
<dbReference type="GO" id="GO:0005507">
    <property type="term" value="F:copper ion binding"/>
    <property type="evidence" value="ECO:0007669"/>
    <property type="project" value="TreeGrafter"/>
</dbReference>
<evidence type="ECO:0000313" key="14">
    <source>
        <dbReference type="Proteomes" id="UP000199612"/>
    </source>
</evidence>
<protein>
    <recommendedName>
        <fullName evidence="12">Purine nucleoside phosphorylase</fullName>
    </recommendedName>
</protein>
<dbReference type="EMBL" id="FOLT01000005">
    <property type="protein sequence ID" value="SFC32607.1"/>
    <property type="molecule type" value="Genomic_DNA"/>
</dbReference>
<dbReference type="GO" id="GO:0016787">
    <property type="term" value="F:hydrolase activity"/>
    <property type="evidence" value="ECO:0007669"/>
    <property type="project" value="UniProtKB-KW"/>
</dbReference>
<keyword evidence="14" id="KW-1185">Reference proteome</keyword>
<dbReference type="PANTHER" id="PTHR30616:SF2">
    <property type="entry name" value="PURINE NUCLEOSIDE PHOSPHORYLASE LACC1"/>
    <property type="match status" value="1"/>
</dbReference>
<dbReference type="RefSeq" id="WP_091529669.1">
    <property type="nucleotide sequence ID" value="NZ_FOLT01000005.1"/>
</dbReference>
<comment type="similarity">
    <text evidence="4 12">Belongs to the purine nucleoside phosphorylase YfiH/LACC1 family.</text>
</comment>
<evidence type="ECO:0000313" key="13">
    <source>
        <dbReference type="EMBL" id="SFC32607.1"/>
    </source>
</evidence>
<name>A0A1I1I8L3_9LACT</name>
<comment type="cofactor">
    <cofactor evidence="2">
        <name>Zn(2+)</name>
        <dbReference type="ChEBI" id="CHEBI:29105"/>
    </cofactor>
</comment>
<dbReference type="SUPFAM" id="SSF64438">
    <property type="entry name" value="CNF1/YfiH-like putative cysteine hydrolases"/>
    <property type="match status" value="1"/>
</dbReference>
<evidence type="ECO:0000256" key="12">
    <source>
        <dbReference type="RuleBase" id="RU361274"/>
    </source>
</evidence>
<evidence type="ECO:0000256" key="4">
    <source>
        <dbReference type="ARBA" id="ARBA00007353"/>
    </source>
</evidence>
<evidence type="ECO:0000256" key="6">
    <source>
        <dbReference type="ARBA" id="ARBA00022723"/>
    </source>
</evidence>
<evidence type="ECO:0000256" key="9">
    <source>
        <dbReference type="ARBA" id="ARBA00047989"/>
    </source>
</evidence>
<evidence type="ECO:0000256" key="1">
    <source>
        <dbReference type="ARBA" id="ARBA00000553"/>
    </source>
</evidence>
<comment type="catalytic activity">
    <reaction evidence="10">
        <text>adenosine + phosphate = alpha-D-ribose 1-phosphate + adenine</text>
        <dbReference type="Rhea" id="RHEA:27642"/>
        <dbReference type="ChEBI" id="CHEBI:16335"/>
        <dbReference type="ChEBI" id="CHEBI:16708"/>
        <dbReference type="ChEBI" id="CHEBI:43474"/>
        <dbReference type="ChEBI" id="CHEBI:57720"/>
        <dbReference type="EC" id="2.4.2.1"/>
    </reaction>
    <physiologicalReaction direction="left-to-right" evidence="10">
        <dbReference type="Rhea" id="RHEA:27643"/>
    </physiologicalReaction>
</comment>
<dbReference type="GO" id="GO:0017061">
    <property type="term" value="F:S-methyl-5-thioadenosine phosphorylase activity"/>
    <property type="evidence" value="ECO:0007669"/>
    <property type="project" value="UniProtKB-EC"/>
</dbReference>
<dbReference type="CDD" id="cd16833">
    <property type="entry name" value="YfiH"/>
    <property type="match status" value="1"/>
</dbReference>
<sequence length="240" mass="27036">MHSKLLDKHGLKNKIAGSEFNFRYQKAGNKIVEDVDRLLTEMNIGPKEIYTGQQMHTDHVEVVDGRNGEAFVYGKTFKETDGLITAEPNVALLIKYADCTPIVLFDPKKRVQAAVHSGWRGTVKQISVKAIEKMEEAFGCNRQDLLVYVGPSIDQDNYEVGTEVYEAFSEVRNRDDFFKSHGEKYKMSMTDANVSILLEAGIKAENMEVERTSTYTSEALHSSRGEGPEYQLNGLLTMIK</sequence>
<dbReference type="Gene3D" id="3.60.140.10">
    <property type="entry name" value="CNF1/YfiH-like putative cysteine hydrolases"/>
    <property type="match status" value="1"/>
</dbReference>
<dbReference type="InterPro" id="IPR038371">
    <property type="entry name" value="Cu_polyphenol_OxRdtase_sf"/>
</dbReference>
<evidence type="ECO:0000256" key="8">
    <source>
        <dbReference type="ARBA" id="ARBA00022833"/>
    </source>
</evidence>
<evidence type="ECO:0000256" key="7">
    <source>
        <dbReference type="ARBA" id="ARBA00022801"/>
    </source>
</evidence>
<keyword evidence="6" id="KW-0479">Metal-binding</keyword>
<comment type="catalytic activity">
    <reaction evidence="1">
        <text>inosine + phosphate = alpha-D-ribose 1-phosphate + hypoxanthine</text>
        <dbReference type="Rhea" id="RHEA:27646"/>
        <dbReference type="ChEBI" id="CHEBI:17368"/>
        <dbReference type="ChEBI" id="CHEBI:17596"/>
        <dbReference type="ChEBI" id="CHEBI:43474"/>
        <dbReference type="ChEBI" id="CHEBI:57720"/>
        <dbReference type="EC" id="2.4.2.1"/>
    </reaction>
    <physiologicalReaction direction="left-to-right" evidence="1">
        <dbReference type="Rhea" id="RHEA:27647"/>
    </physiologicalReaction>
</comment>
<evidence type="ECO:0000256" key="2">
    <source>
        <dbReference type="ARBA" id="ARBA00001947"/>
    </source>
</evidence>
<evidence type="ECO:0000256" key="3">
    <source>
        <dbReference type="ARBA" id="ARBA00003215"/>
    </source>
</evidence>
<dbReference type="STRING" id="753702.SAMN04488102_1055"/>
<evidence type="ECO:0000256" key="11">
    <source>
        <dbReference type="ARBA" id="ARBA00049893"/>
    </source>
</evidence>
<comment type="catalytic activity">
    <reaction evidence="11">
        <text>S-methyl-5'-thioadenosine + phosphate = 5-(methylsulfanyl)-alpha-D-ribose 1-phosphate + adenine</text>
        <dbReference type="Rhea" id="RHEA:11852"/>
        <dbReference type="ChEBI" id="CHEBI:16708"/>
        <dbReference type="ChEBI" id="CHEBI:17509"/>
        <dbReference type="ChEBI" id="CHEBI:43474"/>
        <dbReference type="ChEBI" id="CHEBI:58533"/>
        <dbReference type="EC" id="2.4.2.28"/>
    </reaction>
    <physiologicalReaction direction="left-to-right" evidence="11">
        <dbReference type="Rhea" id="RHEA:11853"/>
    </physiologicalReaction>
</comment>